<accession>A0A0P9MZ96</accession>
<gene>
    <name evidence="2" type="ORF">ALO79_02392</name>
</gene>
<proteinExistence type="predicted"/>
<dbReference type="Pfam" id="PF00182">
    <property type="entry name" value="Glyco_hydro_19"/>
    <property type="match status" value="1"/>
</dbReference>
<comment type="caution">
    <text evidence="2">The sequence shown here is derived from an EMBL/GenBank/DDBJ whole genome shotgun (WGS) entry which is preliminary data.</text>
</comment>
<dbReference type="GO" id="GO:0016998">
    <property type="term" value="P:cell wall macromolecule catabolic process"/>
    <property type="evidence" value="ECO:0007669"/>
    <property type="project" value="InterPro"/>
</dbReference>
<dbReference type="Gene3D" id="3.30.20.10">
    <property type="entry name" value="Endochitinase, domain 2"/>
    <property type="match status" value="1"/>
</dbReference>
<reference evidence="2 3" key="1">
    <citation type="submission" date="2015-09" db="EMBL/GenBank/DDBJ databases">
        <title>Genome announcement of multiple Pseudomonas syringae strains.</title>
        <authorList>
            <person name="Thakur S."/>
            <person name="Wang P.W."/>
            <person name="Gong Y."/>
            <person name="Weir B.S."/>
            <person name="Guttman D.S."/>
        </authorList>
    </citation>
    <scope>NUCLEOTIDE SEQUENCE [LARGE SCALE GENOMIC DNA]</scope>
    <source>
        <strain evidence="2 3">ICMP9419</strain>
    </source>
</reference>
<protein>
    <submittedName>
        <fullName evidence="2">Prophage PSPPH02, chitinase</fullName>
    </submittedName>
</protein>
<dbReference type="InterPro" id="IPR023346">
    <property type="entry name" value="Lysozyme-like_dom_sf"/>
</dbReference>
<dbReference type="PATRIC" id="fig|264450.4.peg.2894"/>
<feature type="domain" description="Glycoside hydrolase family 19 catalytic" evidence="1">
    <location>
        <begin position="2"/>
        <end position="35"/>
    </location>
</feature>
<dbReference type="GO" id="GO:0004568">
    <property type="term" value="F:chitinase activity"/>
    <property type="evidence" value="ECO:0007669"/>
    <property type="project" value="InterPro"/>
</dbReference>
<dbReference type="AlphaFoldDB" id="A0A0P9MZ96"/>
<dbReference type="InterPro" id="IPR000726">
    <property type="entry name" value="Glyco_hydro_19_cat"/>
</dbReference>
<dbReference type="EMBL" id="LJQD01000512">
    <property type="protein sequence ID" value="KPW90215.1"/>
    <property type="molecule type" value="Genomic_DNA"/>
</dbReference>
<dbReference type="GO" id="GO:0006032">
    <property type="term" value="P:chitin catabolic process"/>
    <property type="evidence" value="ECO:0007669"/>
    <property type="project" value="InterPro"/>
</dbReference>
<evidence type="ECO:0000313" key="2">
    <source>
        <dbReference type="EMBL" id="KPW90215.1"/>
    </source>
</evidence>
<name>A0A0P9MZ96_PSESX</name>
<evidence type="ECO:0000313" key="3">
    <source>
        <dbReference type="Proteomes" id="UP000050381"/>
    </source>
</evidence>
<evidence type="ECO:0000259" key="1">
    <source>
        <dbReference type="Pfam" id="PF00182"/>
    </source>
</evidence>
<organism evidence="2 3">
    <name type="scientific">Pseudomonas syringae pv. castaneae</name>
    <dbReference type="NCBI Taxonomy" id="264450"/>
    <lineage>
        <taxon>Bacteria</taxon>
        <taxon>Pseudomonadati</taxon>
        <taxon>Pseudomonadota</taxon>
        <taxon>Gammaproteobacteria</taxon>
        <taxon>Pseudomonadales</taxon>
        <taxon>Pseudomonadaceae</taxon>
        <taxon>Pseudomonas</taxon>
        <taxon>Pseudomonas syringae</taxon>
    </lineage>
</organism>
<dbReference type="SUPFAM" id="SSF53955">
    <property type="entry name" value="Lysozyme-like"/>
    <property type="match status" value="1"/>
</dbReference>
<sequence length="59" mass="6426">MYLGWGLIQVTGKTNYADCGEALGFDLINHPELLELPDDASMSVARPGRRSNLADKGTF</sequence>
<dbReference type="Proteomes" id="UP000050381">
    <property type="component" value="Unassembled WGS sequence"/>
</dbReference>